<reference evidence="1" key="1">
    <citation type="journal article" date="2020" name="Nature">
        <title>Giant virus diversity and host interactions through global metagenomics.</title>
        <authorList>
            <person name="Schulz F."/>
            <person name="Roux S."/>
            <person name="Paez-Espino D."/>
            <person name="Jungbluth S."/>
            <person name="Walsh D.A."/>
            <person name="Denef V.J."/>
            <person name="McMahon K.D."/>
            <person name="Konstantinidis K.T."/>
            <person name="Eloe-Fadrosh E.A."/>
            <person name="Kyrpides N.C."/>
            <person name="Woyke T."/>
        </authorList>
    </citation>
    <scope>NUCLEOTIDE SEQUENCE</scope>
    <source>
        <strain evidence="1">GVMAG-S-1035124-57</strain>
    </source>
</reference>
<name>A0A6C0M411_9ZZZZ</name>
<evidence type="ECO:0000313" key="1">
    <source>
        <dbReference type="EMBL" id="QHU36202.1"/>
    </source>
</evidence>
<sequence length="127" mass="13524">MPTVHSYSVSSVPFYDARQQQYTKILCVNSAKVVGPLADRLKTVRPPRLSGLNQGATPCIHVLTSFSGGYMTPDDLPELFAFLATNGYTVDLGLTKLAAKHQSNGGGTYANANANANALVCLISYTV</sequence>
<dbReference type="AlphaFoldDB" id="A0A6C0M411"/>
<accession>A0A6C0M411</accession>
<proteinExistence type="predicted"/>
<dbReference type="EMBL" id="MN740633">
    <property type="protein sequence ID" value="QHU36202.1"/>
    <property type="molecule type" value="Genomic_DNA"/>
</dbReference>
<organism evidence="1">
    <name type="scientific">viral metagenome</name>
    <dbReference type="NCBI Taxonomy" id="1070528"/>
    <lineage>
        <taxon>unclassified sequences</taxon>
        <taxon>metagenomes</taxon>
        <taxon>organismal metagenomes</taxon>
    </lineage>
</organism>
<protein>
    <submittedName>
        <fullName evidence="1">Uncharacterized protein</fullName>
    </submittedName>
</protein>